<feature type="transmembrane region" description="Helical" evidence="1">
    <location>
        <begin position="23"/>
        <end position="45"/>
    </location>
</feature>
<sequence>MKGLRPHSPHFLRDHTHPVWRDLALTSLPFVVLFAVVIWLVVWLVDPAPPRTITISAGPQDSSFMQIAEEYKKILARNGVTLKVLVSDGSVQNLDRLLDPKQKVDIALVQGGVAGGRDTTSLMSLGSVTYVPLVVFYRGSGVTQLSDLDGKRIAIGREGSGTRLLSLKLLEANGIGQGGETTLLPLDGLDAAKALVSNQVDAALLSGDSATRVLMLRLLGIPGVSVLNFDEAAAYARVFPYLDELELPPGVLDLRRRIPPETIHLISPTAELVARASLHPAISDLLIEAAQEVHGMAGLLQKAGQFPNPVVREYRISEDAMRYYKSGKSFLYRTLPFWLATVVDRLLVLLLPIAVLLFPALRLIPALFTWRVRSRIYRYYGSLIAIERDAMRDSSADERARLLAELDRIEASLDMLRMPLAYADGFYVLREHVRFVRERLQGTRERVHARG</sequence>
<gene>
    <name evidence="2" type="ORF">V4C55_18855</name>
</gene>
<dbReference type="SUPFAM" id="SSF53850">
    <property type="entry name" value="Periplasmic binding protein-like II"/>
    <property type="match status" value="1"/>
</dbReference>
<dbReference type="Pfam" id="PF16868">
    <property type="entry name" value="NMT1_3"/>
    <property type="match status" value="1"/>
</dbReference>
<dbReference type="Gene3D" id="3.40.190.10">
    <property type="entry name" value="Periplasmic binding protein-like II"/>
    <property type="match status" value="2"/>
</dbReference>
<evidence type="ECO:0000313" key="2">
    <source>
        <dbReference type="EMBL" id="MEM5287794.1"/>
    </source>
</evidence>
<keyword evidence="3" id="KW-1185">Reference proteome</keyword>
<organism evidence="2 3">
    <name type="scientific">Paraburkholderia sabiae</name>
    <dbReference type="NCBI Taxonomy" id="273251"/>
    <lineage>
        <taxon>Bacteria</taxon>
        <taxon>Pseudomonadati</taxon>
        <taxon>Pseudomonadota</taxon>
        <taxon>Betaproteobacteria</taxon>
        <taxon>Burkholderiales</taxon>
        <taxon>Burkholderiaceae</taxon>
        <taxon>Paraburkholderia</taxon>
    </lineage>
</organism>
<protein>
    <submittedName>
        <fullName evidence="2">TAXI family TRAP transporter solute-binding subunit</fullName>
    </submittedName>
</protein>
<accession>A0ABU9QEK7</accession>
<dbReference type="InterPro" id="IPR011852">
    <property type="entry name" value="TRAP_TAXI"/>
</dbReference>
<dbReference type="RefSeq" id="WP_201651491.1">
    <property type="nucleotide sequence ID" value="NZ_CAJHCS010000013.1"/>
</dbReference>
<dbReference type="EMBL" id="JAZHGC010000015">
    <property type="protein sequence ID" value="MEM5287794.1"/>
    <property type="molecule type" value="Genomic_DNA"/>
</dbReference>
<feature type="transmembrane region" description="Helical" evidence="1">
    <location>
        <begin position="346"/>
        <end position="368"/>
    </location>
</feature>
<evidence type="ECO:0000256" key="1">
    <source>
        <dbReference type="SAM" id="Phobius"/>
    </source>
</evidence>
<proteinExistence type="predicted"/>
<keyword evidence="1" id="KW-1133">Transmembrane helix</keyword>
<reference evidence="2 3" key="1">
    <citation type="submission" date="2024-01" db="EMBL/GenBank/DDBJ databases">
        <title>The diversity of rhizobia nodulating Mimosa spp. in eleven states of Brazil covering several biomes is determined by host plant, location, and edaphic factors.</title>
        <authorList>
            <person name="Rouws L."/>
            <person name="Barauna A."/>
            <person name="Beukes C."/>
            <person name="De Faria S.M."/>
            <person name="Gross E."/>
            <person name="Dos Reis Junior F.B."/>
            <person name="Simon M."/>
            <person name="Maluk M."/>
            <person name="Odee D.W."/>
            <person name="Kenicer G."/>
            <person name="Young J.P.W."/>
            <person name="Reis V.M."/>
            <person name="Zilli J."/>
            <person name="James E.K."/>
        </authorList>
    </citation>
    <scope>NUCLEOTIDE SEQUENCE [LARGE SCALE GENOMIC DNA]</scope>
    <source>
        <strain evidence="2 3">JPY77</strain>
    </source>
</reference>
<dbReference type="PANTHER" id="PTHR42941:SF1">
    <property type="entry name" value="SLL1037 PROTEIN"/>
    <property type="match status" value="1"/>
</dbReference>
<keyword evidence="1" id="KW-0812">Transmembrane</keyword>
<name>A0ABU9QEK7_9BURK</name>
<keyword evidence="1" id="KW-0472">Membrane</keyword>
<evidence type="ECO:0000313" key="3">
    <source>
        <dbReference type="Proteomes" id="UP001494588"/>
    </source>
</evidence>
<dbReference type="PANTHER" id="PTHR42941">
    <property type="entry name" value="SLL1037 PROTEIN"/>
    <property type="match status" value="1"/>
</dbReference>
<comment type="caution">
    <text evidence="2">The sequence shown here is derived from an EMBL/GenBank/DDBJ whole genome shotgun (WGS) entry which is preliminary data.</text>
</comment>
<dbReference type="Proteomes" id="UP001494588">
    <property type="component" value="Unassembled WGS sequence"/>
</dbReference>